<dbReference type="RefSeq" id="WP_075831742.1">
    <property type="nucleotide sequence ID" value="NZ_MSTI01000066.1"/>
</dbReference>
<dbReference type="InterPro" id="IPR000743">
    <property type="entry name" value="Glyco_hydro_28"/>
</dbReference>
<evidence type="ECO:0000259" key="5">
    <source>
        <dbReference type="Pfam" id="PF12708"/>
    </source>
</evidence>
<organism evidence="6 7">
    <name type="scientific">Deinococcus marmoris</name>
    <dbReference type="NCBI Taxonomy" id="249408"/>
    <lineage>
        <taxon>Bacteria</taxon>
        <taxon>Thermotogati</taxon>
        <taxon>Deinococcota</taxon>
        <taxon>Deinococci</taxon>
        <taxon>Deinococcales</taxon>
        <taxon>Deinococcaceae</taxon>
        <taxon>Deinococcus</taxon>
    </lineage>
</organism>
<dbReference type="SUPFAM" id="SSF51126">
    <property type="entry name" value="Pectin lyase-like"/>
    <property type="match status" value="1"/>
</dbReference>
<evidence type="ECO:0000256" key="2">
    <source>
        <dbReference type="ARBA" id="ARBA00022801"/>
    </source>
</evidence>
<reference evidence="6 7" key="1">
    <citation type="submission" date="2017-01" db="EMBL/GenBank/DDBJ databases">
        <title>Genome Analysis of Deinococcus marmoris KOPRI26562.</title>
        <authorList>
            <person name="Kim J.H."/>
            <person name="Oh H.-M."/>
        </authorList>
    </citation>
    <scope>NUCLEOTIDE SEQUENCE [LARGE SCALE GENOMIC DNA]</scope>
    <source>
        <strain evidence="6 7">KOPRI26562</strain>
    </source>
</reference>
<dbReference type="GO" id="GO:0004650">
    <property type="term" value="F:polygalacturonase activity"/>
    <property type="evidence" value="ECO:0007669"/>
    <property type="project" value="InterPro"/>
</dbReference>
<sequence length="450" mass="48677">MSTYDVLTYGAVGDGQTNDAPAIQAAIDACHAAGGGTVLLPAGHTYLSGSLQLRGQTEFRVQRGATLLASPDYADYSPEHFSDVISGGLIDTDTELSRRAWLTAFEAHDLSITGGGVIDGHGRAFVDTDLGTIYEMRGPPGEDQYRARPYTLHLIGCVRLDVEGISIRDGAYWTLRLTGCEDVNISRLRLHNDPKVPNNDGIDLDRCKRVRISDCDVVAGDDAICFKCSRATAVYGACEDILVTNCVLQSVSCAFKIGSECWSPVRNIVFSNSVIRDSHRGVGVQCVDPGGVENVLFTGLTIETRLYDDHWWGRGEPIYVACTPRSREAGVGPIRHLRFQNILARGENGVILYSEDAGDVQDVVLDNVRVEVDVWKGAYPIGQQDFRPAQTLMDGPTHGVLVDGASGVTLRHVEVKWGENGHAAFAQALSSSRAEGLKLDDFTGEDAPHA</sequence>
<dbReference type="Pfam" id="PF00295">
    <property type="entry name" value="Glyco_hydro_28"/>
    <property type="match status" value="1"/>
</dbReference>
<dbReference type="InterPro" id="IPR051801">
    <property type="entry name" value="GH28_Enzymes"/>
</dbReference>
<dbReference type="InterPro" id="IPR024535">
    <property type="entry name" value="RHGA/B-epi-like_pectate_lyase"/>
</dbReference>
<accession>A0A1U7NZZ3</accession>
<dbReference type="InterPro" id="IPR012334">
    <property type="entry name" value="Pectin_lyas_fold"/>
</dbReference>
<proteinExistence type="inferred from homology"/>
<dbReference type="AlphaFoldDB" id="A0A1U7NZZ3"/>
<dbReference type="Proteomes" id="UP000186607">
    <property type="component" value="Unassembled WGS sequence"/>
</dbReference>
<dbReference type="EMBL" id="MSTI01000066">
    <property type="protein sequence ID" value="OLV18493.1"/>
    <property type="molecule type" value="Genomic_DNA"/>
</dbReference>
<dbReference type="GO" id="GO:0005975">
    <property type="term" value="P:carbohydrate metabolic process"/>
    <property type="evidence" value="ECO:0007669"/>
    <property type="project" value="InterPro"/>
</dbReference>
<dbReference type="PANTHER" id="PTHR31339:SF9">
    <property type="entry name" value="PLASMIN AND FIBRONECTIN-BINDING PROTEIN A"/>
    <property type="match status" value="1"/>
</dbReference>
<dbReference type="InterPro" id="IPR011050">
    <property type="entry name" value="Pectin_lyase_fold/virulence"/>
</dbReference>
<evidence type="ECO:0000313" key="7">
    <source>
        <dbReference type="Proteomes" id="UP000186607"/>
    </source>
</evidence>
<evidence type="ECO:0000313" key="6">
    <source>
        <dbReference type="EMBL" id="OLV18493.1"/>
    </source>
</evidence>
<keyword evidence="3 4" id="KW-0326">Glycosidase</keyword>
<evidence type="ECO:0000256" key="3">
    <source>
        <dbReference type="ARBA" id="ARBA00023295"/>
    </source>
</evidence>
<dbReference type="Gene3D" id="2.160.20.10">
    <property type="entry name" value="Single-stranded right-handed beta-helix, Pectin lyase-like"/>
    <property type="match status" value="1"/>
</dbReference>
<dbReference type="InterPro" id="IPR006626">
    <property type="entry name" value="PbH1"/>
</dbReference>
<gene>
    <name evidence="6" type="ORF">BOO71_0005620</name>
</gene>
<evidence type="ECO:0000256" key="4">
    <source>
        <dbReference type="RuleBase" id="RU361169"/>
    </source>
</evidence>
<dbReference type="STRING" id="249408.BOO71_0005620"/>
<comment type="similarity">
    <text evidence="1 4">Belongs to the glycosyl hydrolase 28 family.</text>
</comment>
<feature type="domain" description="Rhamnogalacturonase A/B/Epimerase-like pectate lyase" evidence="5">
    <location>
        <begin position="5"/>
        <end position="58"/>
    </location>
</feature>
<evidence type="ECO:0000256" key="1">
    <source>
        <dbReference type="ARBA" id="ARBA00008834"/>
    </source>
</evidence>
<name>A0A1U7NZZ3_9DEIO</name>
<dbReference type="Pfam" id="PF12708">
    <property type="entry name" value="Pect-lyase_RHGA_epim"/>
    <property type="match status" value="1"/>
</dbReference>
<comment type="caution">
    <text evidence="6">The sequence shown here is derived from an EMBL/GenBank/DDBJ whole genome shotgun (WGS) entry which is preliminary data.</text>
</comment>
<dbReference type="PANTHER" id="PTHR31339">
    <property type="entry name" value="PECTIN LYASE-RELATED"/>
    <property type="match status" value="1"/>
</dbReference>
<keyword evidence="7" id="KW-1185">Reference proteome</keyword>
<protein>
    <submittedName>
        <fullName evidence="6">Polygalacturonase</fullName>
    </submittedName>
</protein>
<keyword evidence="2 4" id="KW-0378">Hydrolase</keyword>
<dbReference type="SMART" id="SM00710">
    <property type="entry name" value="PbH1"/>
    <property type="match status" value="5"/>
</dbReference>